<reference evidence="12" key="1">
    <citation type="submission" date="2021-05" db="EMBL/GenBank/DDBJ databases">
        <authorList>
            <person name="Sun Q."/>
            <person name="Inoue M."/>
        </authorList>
    </citation>
    <scope>NUCLEOTIDE SEQUENCE</scope>
    <source>
        <strain evidence="12">VKM B-3255</strain>
    </source>
</reference>
<evidence type="ECO:0000313" key="13">
    <source>
        <dbReference type="Proteomes" id="UP001166585"/>
    </source>
</evidence>
<feature type="transmembrane region" description="Helical" evidence="10">
    <location>
        <begin position="417"/>
        <end position="435"/>
    </location>
</feature>
<keyword evidence="13" id="KW-1185">Reference proteome</keyword>
<evidence type="ECO:0000256" key="10">
    <source>
        <dbReference type="SAM" id="Phobius"/>
    </source>
</evidence>
<dbReference type="PANTHER" id="PTHR43528:SF1">
    <property type="entry name" value="ALPHA-KETOGLUTARATE PERMEASE"/>
    <property type="match status" value="1"/>
</dbReference>
<organism evidence="12 13">
    <name type="scientific">Ancylobacter radicis</name>
    <dbReference type="NCBI Taxonomy" id="2836179"/>
    <lineage>
        <taxon>Bacteria</taxon>
        <taxon>Pseudomonadati</taxon>
        <taxon>Pseudomonadota</taxon>
        <taxon>Alphaproteobacteria</taxon>
        <taxon>Hyphomicrobiales</taxon>
        <taxon>Xanthobacteraceae</taxon>
        <taxon>Ancylobacter</taxon>
    </lineage>
</organism>
<dbReference type="PROSITE" id="PS00217">
    <property type="entry name" value="SUGAR_TRANSPORT_2"/>
    <property type="match status" value="1"/>
</dbReference>
<keyword evidence="8 10" id="KW-0472">Membrane</keyword>
<feature type="transmembrane region" description="Helical" evidence="10">
    <location>
        <begin position="293"/>
        <end position="314"/>
    </location>
</feature>
<dbReference type="PANTHER" id="PTHR43528">
    <property type="entry name" value="ALPHA-KETOGLUTARATE PERMEASE"/>
    <property type="match status" value="1"/>
</dbReference>
<feature type="transmembrane region" description="Helical" evidence="10">
    <location>
        <begin position="384"/>
        <end position="405"/>
    </location>
</feature>
<dbReference type="Gene3D" id="1.20.1250.20">
    <property type="entry name" value="MFS general substrate transporter like domains"/>
    <property type="match status" value="2"/>
</dbReference>
<keyword evidence="4" id="KW-1003">Cell membrane</keyword>
<comment type="subcellular location">
    <subcellularLocation>
        <location evidence="1">Cell membrane</location>
        <topology evidence="1">Multi-pass membrane protein</topology>
    </subcellularLocation>
</comment>
<feature type="transmembrane region" description="Helical" evidence="10">
    <location>
        <begin position="201"/>
        <end position="223"/>
    </location>
</feature>
<feature type="region of interest" description="Disordered" evidence="9">
    <location>
        <begin position="1"/>
        <end position="27"/>
    </location>
</feature>
<evidence type="ECO:0000259" key="11">
    <source>
        <dbReference type="PROSITE" id="PS50850"/>
    </source>
</evidence>
<evidence type="ECO:0000256" key="2">
    <source>
        <dbReference type="ARBA" id="ARBA00008240"/>
    </source>
</evidence>
<comment type="caution">
    <text evidence="12">The sequence shown here is derived from an EMBL/GenBank/DDBJ whole genome shotgun (WGS) entry which is preliminary data.</text>
</comment>
<evidence type="ECO:0000256" key="1">
    <source>
        <dbReference type="ARBA" id="ARBA00004651"/>
    </source>
</evidence>
<dbReference type="PROSITE" id="PS50850">
    <property type="entry name" value="MFS"/>
    <property type="match status" value="1"/>
</dbReference>
<feature type="transmembrane region" description="Helical" evidence="10">
    <location>
        <begin position="67"/>
        <end position="92"/>
    </location>
</feature>
<dbReference type="InterPro" id="IPR011701">
    <property type="entry name" value="MFS"/>
</dbReference>
<feature type="transmembrane region" description="Helical" evidence="10">
    <location>
        <begin position="321"/>
        <end position="338"/>
    </location>
</feature>
<feature type="transmembrane region" description="Helical" evidence="10">
    <location>
        <begin position="134"/>
        <end position="158"/>
    </location>
</feature>
<feature type="transmembrane region" description="Helical" evidence="10">
    <location>
        <begin position="104"/>
        <end position="128"/>
    </location>
</feature>
<evidence type="ECO:0000313" key="12">
    <source>
        <dbReference type="EMBL" id="MBS9477229.1"/>
    </source>
</evidence>
<dbReference type="Proteomes" id="UP001166585">
    <property type="component" value="Unassembled WGS sequence"/>
</dbReference>
<comment type="similarity">
    <text evidence="2">Belongs to the major facilitator superfamily. Metabolite:H+ Symporter (MHS) family (TC 2.A.1.6) family.</text>
</comment>
<evidence type="ECO:0000256" key="4">
    <source>
        <dbReference type="ARBA" id="ARBA00022475"/>
    </source>
</evidence>
<proteinExistence type="inferred from homology"/>
<dbReference type="InterPro" id="IPR051084">
    <property type="entry name" value="H+-coupled_symporters"/>
</dbReference>
<evidence type="ECO:0000256" key="5">
    <source>
        <dbReference type="ARBA" id="ARBA00022692"/>
    </source>
</evidence>
<dbReference type="Pfam" id="PF07690">
    <property type="entry name" value="MFS_1"/>
    <property type="match status" value="2"/>
</dbReference>
<keyword evidence="7 10" id="KW-1133">Transmembrane helix</keyword>
<feature type="transmembrane region" description="Helical" evidence="10">
    <location>
        <begin position="260"/>
        <end position="281"/>
    </location>
</feature>
<dbReference type="SUPFAM" id="SSF103473">
    <property type="entry name" value="MFS general substrate transporter"/>
    <property type="match status" value="1"/>
</dbReference>
<dbReference type="EMBL" id="JAHCQH010000015">
    <property type="protein sequence ID" value="MBS9477229.1"/>
    <property type="molecule type" value="Genomic_DNA"/>
</dbReference>
<evidence type="ECO:0000256" key="9">
    <source>
        <dbReference type="SAM" id="MobiDB-lite"/>
    </source>
</evidence>
<dbReference type="InterPro" id="IPR005829">
    <property type="entry name" value="Sugar_transporter_CS"/>
</dbReference>
<feature type="transmembrane region" description="Helical" evidence="10">
    <location>
        <begin position="350"/>
        <end position="372"/>
    </location>
</feature>
<evidence type="ECO:0000256" key="8">
    <source>
        <dbReference type="ARBA" id="ARBA00023136"/>
    </source>
</evidence>
<keyword evidence="5 10" id="KW-0812">Transmembrane</keyword>
<feature type="domain" description="Major facilitator superfamily (MFS) profile" evidence="11">
    <location>
        <begin position="32"/>
        <end position="439"/>
    </location>
</feature>
<gene>
    <name evidence="12" type="ORF">KIP89_08935</name>
</gene>
<dbReference type="InterPro" id="IPR020846">
    <property type="entry name" value="MFS_dom"/>
</dbReference>
<feature type="transmembrane region" description="Helical" evidence="10">
    <location>
        <begin position="170"/>
        <end position="195"/>
    </location>
</feature>
<name>A0ABS5R6D9_9HYPH</name>
<protein>
    <submittedName>
        <fullName evidence="12">MFS transporter</fullName>
    </submittedName>
</protein>
<sequence>MPVSASSLASEGYPDTGAAGAGSGTRRAPPRSLIAGALGNVLEWYDFAAYGFLATIFAKNFFPESDAFVGLIAAFGVFAASFLMRPVGGVVFGHIGDRYGRRRALLISAALMTCSTVAIGLLPTYALAGAAAPVLLLMLRLLQGLSIGGEYTTSAIYLAENAKPERRGLITSFAGCGASAGTLLGSGAAAVTAMLMSSDDLIAWGWRIPFLAGVLLGGFTLYLRRASIGEDEEAPARDAGEGLPLVRALRTDGANMLRALLMNLTLGVSFYMIFVYLTTYMQQVDGLTDRLSLQINTISMVTVLFLAPMFGGLSDRIGRKWMIASGLVGMVLLSWPLFRLLDSGTPEGALLGQIGFAVLIAMYAGPMPCALVEMFRRETRCSALSLSYNISLGLAGGTAPMVAVYLVTREHWDMGPAWYLIAVSVLSLLATLTMTERRGAPLG</sequence>
<dbReference type="InterPro" id="IPR036259">
    <property type="entry name" value="MFS_trans_sf"/>
</dbReference>
<evidence type="ECO:0000256" key="7">
    <source>
        <dbReference type="ARBA" id="ARBA00022989"/>
    </source>
</evidence>
<keyword evidence="3" id="KW-0813">Transport</keyword>
<keyword evidence="6" id="KW-0769">Symport</keyword>
<accession>A0ABS5R6D9</accession>
<evidence type="ECO:0000256" key="3">
    <source>
        <dbReference type="ARBA" id="ARBA00022448"/>
    </source>
</evidence>
<evidence type="ECO:0000256" key="6">
    <source>
        <dbReference type="ARBA" id="ARBA00022847"/>
    </source>
</evidence>